<proteinExistence type="predicted"/>
<dbReference type="CDD" id="cd08266">
    <property type="entry name" value="Zn_ADH_like1"/>
    <property type="match status" value="1"/>
</dbReference>
<dbReference type="RefSeq" id="WP_067642690.1">
    <property type="nucleotide sequence ID" value="NZ_KQ961023.1"/>
</dbReference>
<evidence type="ECO:0000256" key="2">
    <source>
        <dbReference type="ARBA" id="ARBA00023002"/>
    </source>
</evidence>
<feature type="domain" description="Enoyl reductase (ER)" evidence="3">
    <location>
        <begin position="5"/>
        <end position="339"/>
    </location>
</feature>
<dbReference type="PANTHER" id="PTHR48106">
    <property type="entry name" value="QUINONE OXIDOREDUCTASE PIG3-RELATED"/>
    <property type="match status" value="1"/>
</dbReference>
<dbReference type="Pfam" id="PF00107">
    <property type="entry name" value="ADH_zinc_N"/>
    <property type="match status" value="1"/>
</dbReference>
<organism evidence="4 5">
    <name type="scientific">Agrobacterium bohemicum</name>
    <dbReference type="NCBI Taxonomy" id="2052828"/>
    <lineage>
        <taxon>Bacteria</taxon>
        <taxon>Pseudomonadati</taxon>
        <taxon>Pseudomonadota</taxon>
        <taxon>Alphaproteobacteria</taxon>
        <taxon>Hyphomicrobiales</taxon>
        <taxon>Rhizobiaceae</taxon>
        <taxon>Rhizobium/Agrobacterium group</taxon>
        <taxon>Agrobacterium</taxon>
    </lineage>
</organism>
<accession>A0A135P509</accession>
<dbReference type="GO" id="GO:0070402">
    <property type="term" value="F:NADPH binding"/>
    <property type="evidence" value="ECO:0007669"/>
    <property type="project" value="TreeGrafter"/>
</dbReference>
<dbReference type="GeneID" id="86880652"/>
<dbReference type="InterPro" id="IPR020843">
    <property type="entry name" value="ER"/>
</dbReference>
<reference evidence="4 5" key="1">
    <citation type="submission" date="2015-11" db="EMBL/GenBank/DDBJ databases">
        <title>Draft genome sequence of Agrobacterium sp. R89-1.</title>
        <authorList>
            <person name="Zahradnik J."/>
            <person name="Kyslikova E."/>
            <person name="Palyzova A."/>
            <person name="Kyslik P."/>
        </authorList>
    </citation>
    <scope>NUCLEOTIDE SEQUENCE [LARGE SCALE GENOMIC DNA]</scope>
    <source>
        <strain evidence="4 5">R89-1</strain>
    </source>
</reference>
<gene>
    <name evidence="4" type="ORF">ATO67_00280</name>
</gene>
<keyword evidence="1" id="KW-0521">NADP</keyword>
<dbReference type="GO" id="GO:0016651">
    <property type="term" value="F:oxidoreductase activity, acting on NAD(P)H"/>
    <property type="evidence" value="ECO:0007669"/>
    <property type="project" value="TreeGrafter"/>
</dbReference>
<evidence type="ECO:0000259" key="3">
    <source>
        <dbReference type="SMART" id="SM00829"/>
    </source>
</evidence>
<dbReference type="InterPro" id="IPR011032">
    <property type="entry name" value="GroES-like_sf"/>
</dbReference>
<keyword evidence="5" id="KW-1185">Reference proteome</keyword>
<name>A0A135P509_9HYPH</name>
<sequence>MRALQLVDDRKLERVELPEPEAPAPGEVTLRVKAVALNHIDVWGWRGMAFAKRKMPLTIGAEASGVVEAIGPGVSNVLPGQLVSIYGARTCGRCHHCVAGRDNLCENVGGVHGFHLDGFAQEKINIPARQLVLAPPGIDAVAAALAPVTFGTVEHMLFDNAKLQPGETILIHAGGSGIGSAAIQLAKKMGCTVITTVGSDDKIERAKALGADHVINYRVDRFEGVVRKLTKKKGVDVVFEHVGKDTWAGSMFCLKRGGRLVTCGSTSGVSAEINLMMLFQQQLKLLGSFGCRMENMANAMQKMARGLVHPVIDTEVTFDTIEMALERMESRQVFGKIVLRMD</sequence>
<evidence type="ECO:0000256" key="1">
    <source>
        <dbReference type="ARBA" id="ARBA00022857"/>
    </source>
</evidence>
<dbReference type="Proteomes" id="UP000070498">
    <property type="component" value="Unassembled WGS sequence"/>
</dbReference>
<evidence type="ECO:0000313" key="5">
    <source>
        <dbReference type="Proteomes" id="UP000070498"/>
    </source>
</evidence>
<dbReference type="Pfam" id="PF08240">
    <property type="entry name" value="ADH_N"/>
    <property type="match status" value="1"/>
</dbReference>
<dbReference type="Gene3D" id="3.90.180.10">
    <property type="entry name" value="Medium-chain alcohol dehydrogenases, catalytic domain"/>
    <property type="match status" value="1"/>
</dbReference>
<protein>
    <submittedName>
        <fullName evidence="4">NADPH:quinone oxidoreductase</fullName>
    </submittedName>
</protein>
<dbReference type="InterPro" id="IPR013154">
    <property type="entry name" value="ADH-like_N"/>
</dbReference>
<dbReference type="SUPFAM" id="SSF50129">
    <property type="entry name" value="GroES-like"/>
    <property type="match status" value="1"/>
</dbReference>
<comment type="caution">
    <text evidence="4">The sequence shown here is derived from an EMBL/GenBank/DDBJ whole genome shotgun (WGS) entry which is preliminary data.</text>
</comment>
<dbReference type="InterPro" id="IPR036291">
    <property type="entry name" value="NAD(P)-bd_dom_sf"/>
</dbReference>
<dbReference type="EMBL" id="LNUW01000015">
    <property type="protein sequence ID" value="KXG86513.1"/>
    <property type="molecule type" value="Genomic_DNA"/>
</dbReference>
<dbReference type="AlphaFoldDB" id="A0A135P509"/>
<dbReference type="STRING" id="2052828.ATO67_00280"/>
<dbReference type="SUPFAM" id="SSF51735">
    <property type="entry name" value="NAD(P)-binding Rossmann-fold domains"/>
    <property type="match status" value="1"/>
</dbReference>
<evidence type="ECO:0000313" key="4">
    <source>
        <dbReference type="EMBL" id="KXG86513.1"/>
    </source>
</evidence>
<keyword evidence="2" id="KW-0560">Oxidoreductase</keyword>
<dbReference type="InterPro" id="IPR013149">
    <property type="entry name" value="ADH-like_C"/>
</dbReference>
<dbReference type="SMART" id="SM00829">
    <property type="entry name" value="PKS_ER"/>
    <property type="match status" value="1"/>
</dbReference>